<dbReference type="CDD" id="cd10147">
    <property type="entry name" value="Wzt_C-like"/>
    <property type="match status" value="1"/>
</dbReference>
<evidence type="ECO:0000256" key="4">
    <source>
        <dbReference type="ARBA" id="ARBA00022840"/>
    </source>
</evidence>
<comment type="caution">
    <text evidence="6">The sequence shown here is derived from an EMBL/GenBank/DDBJ whole genome shotgun (WGS) entry which is preliminary data.</text>
</comment>
<keyword evidence="7" id="KW-1185">Reference proteome</keyword>
<dbReference type="InterPro" id="IPR015860">
    <property type="entry name" value="ABC_transpr_TagH-like"/>
</dbReference>
<dbReference type="InterPro" id="IPR003439">
    <property type="entry name" value="ABC_transporter-like_ATP-bd"/>
</dbReference>
<dbReference type="PANTHER" id="PTHR46743:SF2">
    <property type="entry name" value="TEICHOIC ACIDS EXPORT ATP-BINDING PROTEIN TAGH"/>
    <property type="match status" value="1"/>
</dbReference>
<dbReference type="SMART" id="SM00382">
    <property type="entry name" value="AAA"/>
    <property type="match status" value="1"/>
</dbReference>
<dbReference type="PANTHER" id="PTHR46743">
    <property type="entry name" value="TEICHOIC ACIDS EXPORT ATP-BINDING PROTEIN TAGH"/>
    <property type="match status" value="1"/>
</dbReference>
<dbReference type="GO" id="GO:0140359">
    <property type="term" value="F:ABC-type transporter activity"/>
    <property type="evidence" value="ECO:0007669"/>
    <property type="project" value="InterPro"/>
</dbReference>
<keyword evidence="2" id="KW-0813">Transport</keyword>
<dbReference type="InterPro" id="IPR003593">
    <property type="entry name" value="AAA+_ATPase"/>
</dbReference>
<gene>
    <name evidence="6" type="ORF">EDC25_103153</name>
</gene>
<protein>
    <submittedName>
        <fullName evidence="6">Lipopolysaccharide transport system ATP-binding protein</fullName>
    </submittedName>
</protein>
<dbReference type="CDD" id="cd03220">
    <property type="entry name" value="ABC_KpsT_Wzt"/>
    <property type="match status" value="1"/>
</dbReference>
<dbReference type="PROSITE" id="PS50893">
    <property type="entry name" value="ABC_TRANSPORTER_2"/>
    <property type="match status" value="1"/>
</dbReference>
<evidence type="ECO:0000256" key="1">
    <source>
        <dbReference type="ARBA" id="ARBA00005417"/>
    </source>
</evidence>
<comment type="similarity">
    <text evidence="1">Belongs to the ABC transporter superfamily.</text>
</comment>
<dbReference type="GO" id="GO:0016887">
    <property type="term" value="F:ATP hydrolysis activity"/>
    <property type="evidence" value="ECO:0007669"/>
    <property type="project" value="InterPro"/>
</dbReference>
<dbReference type="GO" id="GO:0005524">
    <property type="term" value="F:ATP binding"/>
    <property type="evidence" value="ECO:0007669"/>
    <property type="project" value="UniProtKB-KW"/>
</dbReference>
<keyword evidence="4 6" id="KW-0067">ATP-binding</keyword>
<dbReference type="InterPro" id="IPR050683">
    <property type="entry name" value="Bact_Polysacc_Export_ATP-bd"/>
</dbReference>
<evidence type="ECO:0000313" key="6">
    <source>
        <dbReference type="EMBL" id="TCT00385.1"/>
    </source>
</evidence>
<dbReference type="RefSeq" id="WP_240639669.1">
    <property type="nucleotide sequence ID" value="NZ_JBHLWF010000007.1"/>
</dbReference>
<evidence type="ECO:0000256" key="2">
    <source>
        <dbReference type="ARBA" id="ARBA00022448"/>
    </source>
</evidence>
<dbReference type="Pfam" id="PF00005">
    <property type="entry name" value="ABC_tran"/>
    <property type="match status" value="1"/>
</dbReference>
<dbReference type="SUPFAM" id="SSF52540">
    <property type="entry name" value="P-loop containing nucleoside triphosphate hydrolases"/>
    <property type="match status" value="1"/>
</dbReference>
<proteinExistence type="inferred from homology"/>
<dbReference type="AlphaFoldDB" id="A0A4R3LPC3"/>
<sequence>MSTVLVSAQGIGKHYPLVSRRDARMRALGRLLFTRRAPDGVDVLKPLDLEIRRGESFGIVGENGAGKSTLLKLVTGVLTPSVGSIQVNGSIGALLELGAGFHPEFSGRDNLRMAAALAGLDARAVGDWLPQIIEFADIGQYIDEPIKHYSSGMVVRLGFAVVAALKPDLLITDEVLAVGDESFQKKCIAWIEEYLAGGGTLMLVSHGMYHVQKLCRQALWLRQGEVAARGDVFEVTQAYLAYHERRQRQQDDSTAAQSDSPYRIVHYSIDGAEDCQHIVLDERRHIDIDVEMEARDNKAPVLLFGIAHGNGLPIYGVSSDMDQVRPLALSAHRYRFRFELDLGALLPGEYLLKLHPMDSQGLRLFATHEVAVVIRGETREMGAVRLPHQWRE</sequence>
<name>A0A4R3LPC3_9GAMM</name>
<organism evidence="6 7">
    <name type="scientific">Pseudofulvimonas gallinarii</name>
    <dbReference type="NCBI Taxonomy" id="634155"/>
    <lineage>
        <taxon>Bacteria</taxon>
        <taxon>Pseudomonadati</taxon>
        <taxon>Pseudomonadota</taxon>
        <taxon>Gammaproteobacteria</taxon>
        <taxon>Lysobacterales</taxon>
        <taxon>Rhodanobacteraceae</taxon>
        <taxon>Pseudofulvimonas</taxon>
    </lineage>
</organism>
<evidence type="ECO:0000256" key="3">
    <source>
        <dbReference type="ARBA" id="ARBA00022741"/>
    </source>
</evidence>
<dbReference type="Gene3D" id="3.40.50.300">
    <property type="entry name" value="P-loop containing nucleotide triphosphate hydrolases"/>
    <property type="match status" value="1"/>
</dbReference>
<dbReference type="Proteomes" id="UP000294599">
    <property type="component" value="Unassembled WGS sequence"/>
</dbReference>
<dbReference type="EMBL" id="SMAF01000003">
    <property type="protein sequence ID" value="TCT00385.1"/>
    <property type="molecule type" value="Genomic_DNA"/>
</dbReference>
<evidence type="ECO:0000313" key="7">
    <source>
        <dbReference type="Proteomes" id="UP000294599"/>
    </source>
</evidence>
<evidence type="ECO:0000259" key="5">
    <source>
        <dbReference type="PROSITE" id="PS50893"/>
    </source>
</evidence>
<dbReference type="Gene3D" id="2.70.50.60">
    <property type="entry name" value="abc- transporter (atp binding component) like domain"/>
    <property type="match status" value="1"/>
</dbReference>
<dbReference type="GO" id="GO:0016020">
    <property type="term" value="C:membrane"/>
    <property type="evidence" value="ECO:0007669"/>
    <property type="project" value="InterPro"/>
</dbReference>
<dbReference type="InterPro" id="IPR027417">
    <property type="entry name" value="P-loop_NTPase"/>
</dbReference>
<accession>A0A4R3LPC3</accession>
<keyword evidence="3" id="KW-0547">Nucleotide-binding</keyword>
<feature type="domain" description="ABC transporter" evidence="5">
    <location>
        <begin position="23"/>
        <end position="248"/>
    </location>
</feature>
<dbReference type="InterPro" id="IPR029439">
    <property type="entry name" value="Wzt_C"/>
</dbReference>
<reference evidence="6 7" key="1">
    <citation type="submission" date="2019-03" db="EMBL/GenBank/DDBJ databases">
        <title>Genomic Encyclopedia of Type Strains, Phase IV (KMG-IV): sequencing the most valuable type-strain genomes for metagenomic binning, comparative biology and taxonomic classification.</title>
        <authorList>
            <person name="Goeker M."/>
        </authorList>
    </citation>
    <scope>NUCLEOTIDE SEQUENCE [LARGE SCALE GENOMIC DNA]</scope>
    <source>
        <strain evidence="6 7">DSM 21944</strain>
    </source>
</reference>